<sequence length="198" mass="21824">MTTFEFFEGSQSPVVHRSTREPHLQPSAGYQHGWYDSGTASSQATSTQAILTYPEGIQIISSRVPSSAPTRASLSEYPVVQSEQHFVMGRSKNLPPVFHPEVLHATLSPSTAPTPPTKAKPVEAPVSRPPESRLVSDLPKKQLQDPQPTVRNPHPTSIYHRDGGVQILVSSDPPLPVREYPPEYGEAVWNPQTRFDTI</sequence>
<feature type="region of interest" description="Disordered" evidence="1">
    <location>
        <begin position="106"/>
        <end position="163"/>
    </location>
</feature>
<name>A0A8S0WTF7_CYCAE</name>
<organism evidence="2 3">
    <name type="scientific">Cyclocybe aegerita</name>
    <name type="common">Black poplar mushroom</name>
    <name type="synonym">Agrocybe aegerita</name>
    <dbReference type="NCBI Taxonomy" id="1973307"/>
    <lineage>
        <taxon>Eukaryota</taxon>
        <taxon>Fungi</taxon>
        <taxon>Dikarya</taxon>
        <taxon>Basidiomycota</taxon>
        <taxon>Agaricomycotina</taxon>
        <taxon>Agaricomycetes</taxon>
        <taxon>Agaricomycetidae</taxon>
        <taxon>Agaricales</taxon>
        <taxon>Agaricineae</taxon>
        <taxon>Bolbitiaceae</taxon>
        <taxon>Cyclocybe</taxon>
    </lineage>
</organism>
<dbReference type="Proteomes" id="UP000467700">
    <property type="component" value="Unassembled WGS sequence"/>
</dbReference>
<protein>
    <submittedName>
        <fullName evidence="2">Uncharacterized protein</fullName>
    </submittedName>
</protein>
<gene>
    <name evidence="2" type="ORF">AAE3_LOCUS7371</name>
</gene>
<comment type="caution">
    <text evidence="2">The sequence shown here is derived from an EMBL/GenBank/DDBJ whole genome shotgun (WGS) entry which is preliminary data.</text>
</comment>
<accession>A0A8S0WTF7</accession>
<evidence type="ECO:0000313" key="2">
    <source>
        <dbReference type="EMBL" id="CAA7265156.1"/>
    </source>
</evidence>
<dbReference type="EMBL" id="CACVBS010000047">
    <property type="protein sequence ID" value="CAA7265156.1"/>
    <property type="molecule type" value="Genomic_DNA"/>
</dbReference>
<dbReference type="AlphaFoldDB" id="A0A8S0WTF7"/>
<reference evidence="2 3" key="1">
    <citation type="submission" date="2020-01" db="EMBL/GenBank/DDBJ databases">
        <authorList>
            <person name="Gupta K D."/>
        </authorList>
    </citation>
    <scope>NUCLEOTIDE SEQUENCE [LARGE SCALE GENOMIC DNA]</scope>
</reference>
<evidence type="ECO:0000256" key="1">
    <source>
        <dbReference type="SAM" id="MobiDB-lite"/>
    </source>
</evidence>
<feature type="region of interest" description="Disordered" evidence="1">
    <location>
        <begin position="1"/>
        <end position="43"/>
    </location>
</feature>
<evidence type="ECO:0000313" key="3">
    <source>
        <dbReference type="Proteomes" id="UP000467700"/>
    </source>
</evidence>
<keyword evidence="3" id="KW-1185">Reference proteome</keyword>
<feature type="compositionally biased region" description="Polar residues" evidence="1">
    <location>
        <begin position="1"/>
        <end position="13"/>
    </location>
</feature>
<proteinExistence type="predicted"/>